<dbReference type="InterPro" id="IPR015414">
    <property type="entry name" value="TMEM64"/>
</dbReference>
<evidence type="ECO:0000313" key="8">
    <source>
        <dbReference type="EMBL" id="OMF13702.1"/>
    </source>
</evidence>
<keyword evidence="4 6" id="KW-1133">Transmembrane helix</keyword>
<protein>
    <recommendedName>
        <fullName evidence="6">TVP38/TMEM64 family membrane protein</fullName>
    </recommendedName>
</protein>
<evidence type="ECO:0000256" key="4">
    <source>
        <dbReference type="ARBA" id="ARBA00022989"/>
    </source>
</evidence>
<feature type="transmembrane region" description="Helical" evidence="6">
    <location>
        <begin position="113"/>
        <end position="135"/>
    </location>
</feature>
<evidence type="ECO:0000256" key="5">
    <source>
        <dbReference type="ARBA" id="ARBA00023136"/>
    </source>
</evidence>
<evidence type="ECO:0000313" key="9">
    <source>
        <dbReference type="Proteomes" id="UP000187134"/>
    </source>
</evidence>
<evidence type="ECO:0000256" key="3">
    <source>
        <dbReference type="ARBA" id="ARBA00022692"/>
    </source>
</evidence>
<feature type="transmembrane region" description="Helical" evidence="6">
    <location>
        <begin position="142"/>
        <end position="163"/>
    </location>
</feature>
<organism evidence="8 9">
    <name type="scientific">Paenibacillus amylolyticus</name>
    <dbReference type="NCBI Taxonomy" id="1451"/>
    <lineage>
        <taxon>Bacteria</taxon>
        <taxon>Bacillati</taxon>
        <taxon>Bacillota</taxon>
        <taxon>Bacilli</taxon>
        <taxon>Bacillales</taxon>
        <taxon>Paenibacillaceae</taxon>
        <taxon>Paenibacillus</taxon>
    </lineage>
</organism>
<feature type="transmembrane region" description="Helical" evidence="6">
    <location>
        <begin position="32"/>
        <end position="53"/>
    </location>
</feature>
<keyword evidence="3 6" id="KW-0812">Transmembrane</keyword>
<dbReference type="PANTHER" id="PTHR12677:SF55">
    <property type="entry name" value="UNDECAPRENYL PHOSPHATE TRANSPORTER SAOUHSC_00901-RELATED"/>
    <property type="match status" value="1"/>
</dbReference>
<dbReference type="PANTHER" id="PTHR12677">
    <property type="entry name" value="GOLGI APPARATUS MEMBRANE PROTEIN TVP38-RELATED"/>
    <property type="match status" value="1"/>
</dbReference>
<dbReference type="GO" id="GO:0005886">
    <property type="term" value="C:plasma membrane"/>
    <property type="evidence" value="ECO:0007669"/>
    <property type="project" value="UniProtKB-SubCell"/>
</dbReference>
<dbReference type="AlphaFoldDB" id="A0A1R1BV07"/>
<dbReference type="InterPro" id="IPR032816">
    <property type="entry name" value="VTT_dom"/>
</dbReference>
<accession>A0A1R1BV07</accession>
<dbReference type="Pfam" id="PF09335">
    <property type="entry name" value="VTT_dom"/>
    <property type="match status" value="1"/>
</dbReference>
<evidence type="ECO:0000259" key="7">
    <source>
        <dbReference type="Pfam" id="PF09335"/>
    </source>
</evidence>
<feature type="transmembrane region" description="Helical" evidence="6">
    <location>
        <begin position="175"/>
        <end position="191"/>
    </location>
</feature>
<evidence type="ECO:0000256" key="6">
    <source>
        <dbReference type="RuleBase" id="RU366058"/>
    </source>
</evidence>
<comment type="subcellular location">
    <subcellularLocation>
        <location evidence="1 6">Cell membrane</location>
        <topology evidence="1 6">Multi-pass membrane protein</topology>
    </subcellularLocation>
</comment>
<dbReference type="Proteomes" id="UP000187134">
    <property type="component" value="Unassembled WGS sequence"/>
</dbReference>
<evidence type="ECO:0000256" key="1">
    <source>
        <dbReference type="ARBA" id="ARBA00004651"/>
    </source>
</evidence>
<proteinExistence type="inferred from homology"/>
<comment type="caution">
    <text evidence="8">The sequence shown here is derived from an EMBL/GenBank/DDBJ whole genome shotgun (WGS) entry which is preliminary data.</text>
</comment>
<evidence type="ECO:0000256" key="2">
    <source>
        <dbReference type="ARBA" id="ARBA00022475"/>
    </source>
</evidence>
<reference evidence="8 9" key="1">
    <citation type="submission" date="2016-11" db="EMBL/GenBank/DDBJ databases">
        <title>Paenibacillus species isolates.</title>
        <authorList>
            <person name="Beno S.M."/>
        </authorList>
    </citation>
    <scope>NUCLEOTIDE SEQUENCE [LARGE SCALE GENOMIC DNA]</scope>
    <source>
        <strain evidence="8 9">FSL H8-0246</strain>
    </source>
</reference>
<gene>
    <name evidence="8" type="ORF">BK131_13570</name>
</gene>
<comment type="similarity">
    <text evidence="6">Belongs to the TVP38/TMEM64 family.</text>
</comment>
<keyword evidence="5 6" id="KW-0472">Membrane</keyword>
<name>A0A1R1BV07_PAEAM</name>
<feature type="domain" description="VTT" evidence="7">
    <location>
        <begin position="47"/>
        <end position="165"/>
    </location>
</feature>
<keyword evidence="2 6" id="KW-1003">Cell membrane</keyword>
<sequence length="221" mass="24838">MQMTPAALDIMSYITEENIRFWLEKFRSLGPLPGILLTFMKSFVPPLPTLLIVGVNGAVYGLWAGFLYSWIGMVLGCTVTFLIVREIGKSAFVERWARKPRVQRSMVWIRRNAFGYVFLLSIFPVGPFVIINVAAGIARMRLLSFLLAVGCGKAIMIFSVTYIGSNVEQFLEHPVRWVGVLLFIAVSLWASRKLERHFTRSSSDGEELNDLNQPTGKSISS</sequence>
<dbReference type="EMBL" id="MRTJ01000004">
    <property type="protein sequence ID" value="OMF13702.1"/>
    <property type="molecule type" value="Genomic_DNA"/>
</dbReference>
<feature type="transmembrane region" description="Helical" evidence="6">
    <location>
        <begin position="60"/>
        <end position="84"/>
    </location>
</feature>